<name>A0A109JUK4_9BRAD</name>
<proteinExistence type="predicted"/>
<dbReference type="AlphaFoldDB" id="A0A109JUK4"/>
<evidence type="ECO:0000313" key="3">
    <source>
        <dbReference type="Proteomes" id="UP000057737"/>
    </source>
</evidence>
<organism evidence="2 3">
    <name type="scientific">Bradyrhizobium macuxiense</name>
    <dbReference type="NCBI Taxonomy" id="1755647"/>
    <lineage>
        <taxon>Bacteria</taxon>
        <taxon>Pseudomonadati</taxon>
        <taxon>Pseudomonadota</taxon>
        <taxon>Alphaproteobacteria</taxon>
        <taxon>Hyphomicrobiales</taxon>
        <taxon>Nitrobacteraceae</taxon>
        <taxon>Bradyrhizobium</taxon>
    </lineage>
</organism>
<accession>A0A109JUK4</accession>
<evidence type="ECO:0000256" key="1">
    <source>
        <dbReference type="SAM" id="MobiDB-lite"/>
    </source>
</evidence>
<feature type="compositionally biased region" description="Basic residues" evidence="1">
    <location>
        <begin position="55"/>
        <end position="66"/>
    </location>
</feature>
<reference evidence="2 3" key="1">
    <citation type="submission" date="2015-11" db="EMBL/GenBank/DDBJ databases">
        <title>Draft Genome Sequence of the Strain BR 10303 (Bradyrhizobium sp.) isolated from nodules of Centrolobium paraense.</title>
        <authorList>
            <person name="Zelli J.E."/>
            <person name="Simoes-Araujo J.L."/>
            <person name="Barauna A.C."/>
            <person name="Silva K."/>
        </authorList>
    </citation>
    <scope>NUCLEOTIDE SEQUENCE [LARGE SCALE GENOMIC DNA]</scope>
    <source>
        <strain evidence="2 3">BR 10303</strain>
    </source>
</reference>
<feature type="region of interest" description="Disordered" evidence="1">
    <location>
        <begin position="55"/>
        <end position="75"/>
    </location>
</feature>
<dbReference type="EMBL" id="LNCU01000064">
    <property type="protein sequence ID" value="KWV55215.1"/>
    <property type="molecule type" value="Genomic_DNA"/>
</dbReference>
<protein>
    <submittedName>
        <fullName evidence="2">Uncharacterized protein</fullName>
    </submittedName>
</protein>
<keyword evidence="3" id="KW-1185">Reference proteome</keyword>
<gene>
    <name evidence="2" type="ORF">AS156_05970</name>
</gene>
<evidence type="ECO:0000313" key="2">
    <source>
        <dbReference type="EMBL" id="KWV55215.1"/>
    </source>
</evidence>
<sequence length="75" mass="8360">MNVEGLSDTVEKINCRVRLLALKTAHIGAVNPRIVGQLVLRNAALYADPAHIPGHKRTSFHARKQPFGRPSNHWI</sequence>
<dbReference type="Proteomes" id="UP000057737">
    <property type="component" value="Unassembled WGS sequence"/>
</dbReference>
<comment type="caution">
    <text evidence="2">The sequence shown here is derived from an EMBL/GenBank/DDBJ whole genome shotgun (WGS) entry which is preliminary data.</text>
</comment>